<evidence type="ECO:0000256" key="1">
    <source>
        <dbReference type="SAM" id="MobiDB-lite"/>
    </source>
</evidence>
<evidence type="ECO:0000313" key="2">
    <source>
        <dbReference type="EMBL" id="GAA2250852.1"/>
    </source>
</evidence>
<evidence type="ECO:0000313" key="3">
    <source>
        <dbReference type="Proteomes" id="UP001500929"/>
    </source>
</evidence>
<feature type="region of interest" description="Disordered" evidence="1">
    <location>
        <begin position="79"/>
        <end position="98"/>
    </location>
</feature>
<comment type="caution">
    <text evidence="2">The sequence shown here is derived from an EMBL/GenBank/DDBJ whole genome shotgun (WGS) entry which is preliminary data.</text>
</comment>
<reference evidence="2 3" key="1">
    <citation type="journal article" date="2019" name="Int. J. Syst. Evol. Microbiol.">
        <title>The Global Catalogue of Microorganisms (GCM) 10K type strain sequencing project: providing services to taxonomists for standard genome sequencing and annotation.</title>
        <authorList>
            <consortium name="The Broad Institute Genomics Platform"/>
            <consortium name="The Broad Institute Genome Sequencing Center for Infectious Disease"/>
            <person name="Wu L."/>
            <person name="Ma J."/>
        </authorList>
    </citation>
    <scope>NUCLEOTIDE SEQUENCE [LARGE SCALE GENOMIC DNA]</scope>
    <source>
        <strain evidence="2 3">JCM 16117</strain>
    </source>
</reference>
<feature type="compositionally biased region" description="Low complexity" evidence="1">
    <location>
        <begin position="59"/>
        <end position="73"/>
    </location>
</feature>
<gene>
    <name evidence="2" type="ORF">GCM10009851_40450</name>
</gene>
<proteinExistence type="predicted"/>
<organism evidence="2 3">
    <name type="scientific">Herbiconiux moechotypicola</name>
    <dbReference type="NCBI Taxonomy" id="637393"/>
    <lineage>
        <taxon>Bacteria</taxon>
        <taxon>Bacillati</taxon>
        <taxon>Actinomycetota</taxon>
        <taxon>Actinomycetes</taxon>
        <taxon>Micrococcales</taxon>
        <taxon>Microbacteriaceae</taxon>
        <taxon>Herbiconiux</taxon>
    </lineage>
</organism>
<feature type="compositionally biased region" description="Polar residues" evidence="1">
    <location>
        <begin position="28"/>
        <end position="41"/>
    </location>
</feature>
<sequence length="98" mass="9684">MSAKAAVLAEADIAVPALTTDIMKSFSAGSSGSYPYSNETWPTDRDAAPRTTPVSAAKAPTITAPEGAAATPAEAAVMNSPPEITNPAPIPESAAAAG</sequence>
<keyword evidence="3" id="KW-1185">Reference proteome</keyword>
<accession>A0ABN3E8P0</accession>
<name>A0ABN3E8P0_9MICO</name>
<feature type="region of interest" description="Disordered" evidence="1">
    <location>
        <begin position="28"/>
        <end position="73"/>
    </location>
</feature>
<dbReference type="EMBL" id="BAAAQY010000023">
    <property type="protein sequence ID" value="GAA2250852.1"/>
    <property type="molecule type" value="Genomic_DNA"/>
</dbReference>
<protein>
    <submittedName>
        <fullName evidence="2">Uncharacterized protein</fullName>
    </submittedName>
</protein>
<dbReference type="Proteomes" id="UP001500929">
    <property type="component" value="Unassembled WGS sequence"/>
</dbReference>